<gene>
    <name evidence="2" type="ORF">GCM10007320_02450</name>
</gene>
<sequence>MAKSPHAKSRAAVRRLSVRGHLGGTIAQHRAIWRQTLPTQRVLQSVVLAGAFSALLLWSRPWLEAAWTDTLLWWMHALALPGRFLPGDPSQGGGLDLVVPLIVPELPLSDPWSPMRHGAVVLLLWWCSGWFSDAAKPLAFFIRLGALVHGASVLFFMFWPASFTHTVSSHVASGLRQAWYLMLATPWIHLLTYYLFPFAAWQRVALTLTTLAFLALLTPLQYAVHAALAQMSGLILLPLLNLVFGVMLPVVGVVALYGWGMGWRNRGMEARHV</sequence>
<dbReference type="EMBL" id="BMYK01000001">
    <property type="protein sequence ID" value="GHC69240.1"/>
    <property type="molecule type" value="Genomic_DNA"/>
</dbReference>
<keyword evidence="3" id="KW-1185">Reference proteome</keyword>
<feature type="transmembrane region" description="Helical" evidence="1">
    <location>
        <begin position="178"/>
        <end position="196"/>
    </location>
</feature>
<feature type="transmembrane region" description="Helical" evidence="1">
    <location>
        <begin position="203"/>
        <end position="223"/>
    </location>
</feature>
<evidence type="ECO:0000313" key="2">
    <source>
        <dbReference type="EMBL" id="GHC69240.1"/>
    </source>
</evidence>
<dbReference type="Proteomes" id="UP000626210">
    <property type="component" value="Unassembled WGS sequence"/>
</dbReference>
<evidence type="ECO:0000256" key="1">
    <source>
        <dbReference type="SAM" id="Phobius"/>
    </source>
</evidence>
<feature type="transmembrane region" description="Helical" evidence="1">
    <location>
        <begin position="235"/>
        <end position="259"/>
    </location>
</feature>
<keyword evidence="1" id="KW-0812">Transmembrane</keyword>
<keyword evidence="1" id="KW-1133">Transmembrane helix</keyword>
<keyword evidence="1" id="KW-0472">Membrane</keyword>
<name>A0ABQ3FUP4_9BURK</name>
<reference evidence="3" key="1">
    <citation type="journal article" date="2019" name="Int. J. Syst. Evol. Microbiol.">
        <title>The Global Catalogue of Microorganisms (GCM) 10K type strain sequencing project: providing services to taxonomists for standard genome sequencing and annotation.</title>
        <authorList>
            <consortium name="The Broad Institute Genomics Platform"/>
            <consortium name="The Broad Institute Genome Sequencing Center for Infectious Disease"/>
            <person name="Wu L."/>
            <person name="Ma J."/>
        </authorList>
    </citation>
    <scope>NUCLEOTIDE SEQUENCE [LARGE SCALE GENOMIC DNA]</scope>
    <source>
        <strain evidence="3">KCTC 23314</strain>
    </source>
</reference>
<comment type="caution">
    <text evidence="2">The sequence shown here is derived from an EMBL/GenBank/DDBJ whole genome shotgun (WGS) entry which is preliminary data.</text>
</comment>
<dbReference type="RefSeq" id="WP_189685207.1">
    <property type="nucleotide sequence ID" value="NZ_BMYK01000001.1"/>
</dbReference>
<proteinExistence type="predicted"/>
<protein>
    <submittedName>
        <fullName evidence="2">Uncharacterized protein</fullName>
    </submittedName>
</protein>
<accession>A0ABQ3FUP4</accession>
<evidence type="ECO:0000313" key="3">
    <source>
        <dbReference type="Proteomes" id="UP000626210"/>
    </source>
</evidence>
<organism evidence="2 3">
    <name type="scientific">Pseudorhodoferax aquiterrae</name>
    <dbReference type="NCBI Taxonomy" id="747304"/>
    <lineage>
        <taxon>Bacteria</taxon>
        <taxon>Pseudomonadati</taxon>
        <taxon>Pseudomonadota</taxon>
        <taxon>Betaproteobacteria</taxon>
        <taxon>Burkholderiales</taxon>
        <taxon>Comamonadaceae</taxon>
    </lineage>
</organism>
<feature type="transmembrane region" description="Helical" evidence="1">
    <location>
        <begin position="138"/>
        <end position="158"/>
    </location>
</feature>